<dbReference type="Proteomes" id="UP000050795">
    <property type="component" value="Unassembled WGS sequence"/>
</dbReference>
<dbReference type="WBParaSite" id="TREG1_14790.1">
    <property type="protein sequence ID" value="TREG1_14790.1"/>
    <property type="gene ID" value="TREG1_14790"/>
</dbReference>
<dbReference type="SMART" id="SM00385">
    <property type="entry name" value="CYCLIN"/>
    <property type="match status" value="1"/>
</dbReference>
<evidence type="ECO:0000313" key="3">
    <source>
        <dbReference type="Proteomes" id="UP000050795"/>
    </source>
</evidence>
<dbReference type="AlphaFoldDB" id="A0AA85J7J2"/>
<feature type="domain" description="Cyclin-like" evidence="2">
    <location>
        <begin position="7"/>
        <end position="91"/>
    </location>
</feature>
<evidence type="ECO:0000259" key="2">
    <source>
        <dbReference type="SMART" id="SM00385"/>
    </source>
</evidence>
<dbReference type="SUPFAM" id="SSF47954">
    <property type="entry name" value="Cyclin-like"/>
    <property type="match status" value="1"/>
</dbReference>
<dbReference type="PANTHER" id="PTHR10177">
    <property type="entry name" value="CYCLINS"/>
    <property type="match status" value="1"/>
</dbReference>
<reference evidence="3" key="1">
    <citation type="submission" date="2022-06" db="EMBL/GenBank/DDBJ databases">
        <authorList>
            <person name="Berger JAMES D."/>
            <person name="Berger JAMES D."/>
        </authorList>
    </citation>
    <scope>NUCLEOTIDE SEQUENCE [LARGE SCALE GENOMIC DNA]</scope>
</reference>
<dbReference type="Pfam" id="PF00134">
    <property type="entry name" value="Cyclin_N"/>
    <property type="match status" value="1"/>
</dbReference>
<protein>
    <recommendedName>
        <fullName evidence="2">Cyclin-like domain-containing protein</fullName>
    </recommendedName>
</protein>
<dbReference type="InterPro" id="IPR039361">
    <property type="entry name" value="Cyclin"/>
</dbReference>
<keyword evidence="3" id="KW-1185">Reference proteome</keyword>
<accession>A0AA85J7J2</accession>
<dbReference type="CDD" id="cd00043">
    <property type="entry name" value="CYCLIN_SF"/>
    <property type="match status" value="1"/>
</dbReference>
<dbReference type="InterPro" id="IPR036915">
    <property type="entry name" value="Cyclin-like_sf"/>
</dbReference>
<name>A0AA85J7J2_TRIRE</name>
<reference evidence="4" key="2">
    <citation type="submission" date="2023-11" db="UniProtKB">
        <authorList>
            <consortium name="WormBaseParasite"/>
        </authorList>
    </citation>
    <scope>IDENTIFICATION</scope>
</reference>
<dbReference type="InterPro" id="IPR006671">
    <property type="entry name" value="Cyclin_N"/>
</dbReference>
<sequence length="378" mass="41922">MRRSLLNWLRDICIHRGTDGEVLAHATQLIDRYMHIVPTEQDEYQLVGATCFFISSKLKETIPISLRKVTEYTANSLTEQDVLAKELTICISLMWDLNCITPVDFIAPVVEYLDFAPSLRQIIRQAALCIYVKAFHVEEIGFYLPSCMAAACILYALNLTVHRDLSDAAVRSVTRIQKVLRLEARKIREAYQVLQACFEPGTVQLSKAVLDGDVEPSDSPVREASDHLANQSLPSATTSVSATVLQPVTNVVYTHSHLDVSNQSSTDIPSLSNSMVCANNGVSFDRSCKHTASASLSACSTSSPPSEAETLGLNELESENSRCAYSNRSRLSMPLIHYSQKPQFFHQTDENATVNLSERKLVPIASKNSVSNRTSKYK</sequence>
<comment type="similarity">
    <text evidence="1">Belongs to the cyclin family.</text>
</comment>
<organism evidence="3 4">
    <name type="scientific">Trichobilharzia regenti</name>
    <name type="common">Nasal bird schistosome</name>
    <dbReference type="NCBI Taxonomy" id="157069"/>
    <lineage>
        <taxon>Eukaryota</taxon>
        <taxon>Metazoa</taxon>
        <taxon>Spiralia</taxon>
        <taxon>Lophotrochozoa</taxon>
        <taxon>Platyhelminthes</taxon>
        <taxon>Trematoda</taxon>
        <taxon>Digenea</taxon>
        <taxon>Strigeidida</taxon>
        <taxon>Schistosomatoidea</taxon>
        <taxon>Schistosomatidae</taxon>
        <taxon>Trichobilharzia</taxon>
    </lineage>
</organism>
<evidence type="ECO:0000256" key="1">
    <source>
        <dbReference type="RuleBase" id="RU000383"/>
    </source>
</evidence>
<keyword evidence="1" id="KW-0195">Cyclin</keyword>
<dbReference type="Gene3D" id="1.10.472.10">
    <property type="entry name" value="Cyclin-like"/>
    <property type="match status" value="2"/>
</dbReference>
<dbReference type="InterPro" id="IPR013763">
    <property type="entry name" value="Cyclin-like_dom"/>
</dbReference>
<proteinExistence type="inferred from homology"/>
<evidence type="ECO:0000313" key="4">
    <source>
        <dbReference type="WBParaSite" id="TREG1_14790.1"/>
    </source>
</evidence>